<proteinExistence type="predicted"/>
<dbReference type="AlphaFoldDB" id="A0A2A9NA56"/>
<gene>
    <name evidence="2" type="ORF">AMATHDRAFT_7208</name>
</gene>
<sequence>MDAPQCWTLQSDDPHAFASSHCHYRHVSPLYGIESIALPLHTDHPIIRGVVQDTREIQIPSQGNQVEDDSHRNTARLKVLLKQQVHNERTSSPEGERPYTPASGGRLPAYEEV</sequence>
<reference evidence="2 3" key="1">
    <citation type="submission" date="2014-02" db="EMBL/GenBank/DDBJ databases">
        <title>Transposable element dynamics among asymbiotic and ectomycorrhizal Amanita fungi.</title>
        <authorList>
            <consortium name="DOE Joint Genome Institute"/>
            <person name="Hess J."/>
            <person name="Skrede I."/>
            <person name="Wolfe B."/>
            <person name="LaButti K."/>
            <person name="Ohm R.A."/>
            <person name="Grigoriev I.V."/>
            <person name="Pringle A."/>
        </authorList>
    </citation>
    <scope>NUCLEOTIDE SEQUENCE [LARGE SCALE GENOMIC DNA]</scope>
    <source>
        <strain evidence="2 3">SKay4041</strain>
    </source>
</reference>
<evidence type="ECO:0000256" key="1">
    <source>
        <dbReference type="SAM" id="MobiDB-lite"/>
    </source>
</evidence>
<dbReference type="EMBL" id="KZ302144">
    <property type="protein sequence ID" value="PFH46968.1"/>
    <property type="molecule type" value="Genomic_DNA"/>
</dbReference>
<protein>
    <submittedName>
        <fullName evidence="2">Uncharacterized protein</fullName>
    </submittedName>
</protein>
<feature type="region of interest" description="Disordered" evidence="1">
    <location>
        <begin position="81"/>
        <end position="113"/>
    </location>
</feature>
<evidence type="ECO:0000313" key="3">
    <source>
        <dbReference type="Proteomes" id="UP000242287"/>
    </source>
</evidence>
<organism evidence="2 3">
    <name type="scientific">Amanita thiersii Skay4041</name>
    <dbReference type="NCBI Taxonomy" id="703135"/>
    <lineage>
        <taxon>Eukaryota</taxon>
        <taxon>Fungi</taxon>
        <taxon>Dikarya</taxon>
        <taxon>Basidiomycota</taxon>
        <taxon>Agaricomycotina</taxon>
        <taxon>Agaricomycetes</taxon>
        <taxon>Agaricomycetidae</taxon>
        <taxon>Agaricales</taxon>
        <taxon>Pluteineae</taxon>
        <taxon>Amanitaceae</taxon>
        <taxon>Amanita</taxon>
    </lineage>
</organism>
<name>A0A2A9NA56_9AGAR</name>
<feature type="compositionally biased region" description="Basic and acidic residues" evidence="1">
    <location>
        <begin position="85"/>
        <end position="97"/>
    </location>
</feature>
<accession>A0A2A9NA56</accession>
<dbReference type="Proteomes" id="UP000242287">
    <property type="component" value="Unassembled WGS sequence"/>
</dbReference>
<keyword evidence="3" id="KW-1185">Reference proteome</keyword>
<evidence type="ECO:0000313" key="2">
    <source>
        <dbReference type="EMBL" id="PFH46968.1"/>
    </source>
</evidence>